<protein>
    <submittedName>
        <fullName evidence="1">Pogo transposable element with</fullName>
    </submittedName>
</protein>
<dbReference type="Proteomes" id="UP000276133">
    <property type="component" value="Unassembled WGS sequence"/>
</dbReference>
<evidence type="ECO:0000313" key="1">
    <source>
        <dbReference type="EMBL" id="RNA36562.1"/>
    </source>
</evidence>
<proteinExistence type="predicted"/>
<reference evidence="1 2" key="1">
    <citation type="journal article" date="2018" name="Sci. Rep.">
        <title>Genomic signatures of local adaptation to the degree of environmental predictability in rotifers.</title>
        <authorList>
            <person name="Franch-Gras L."/>
            <person name="Hahn C."/>
            <person name="Garcia-Roger E.M."/>
            <person name="Carmona M.J."/>
            <person name="Serra M."/>
            <person name="Gomez A."/>
        </authorList>
    </citation>
    <scope>NUCLEOTIDE SEQUENCE [LARGE SCALE GENOMIC DNA]</scope>
    <source>
        <strain evidence="1">HYR1</strain>
    </source>
</reference>
<comment type="caution">
    <text evidence="1">The sequence shown here is derived from an EMBL/GenBank/DDBJ whole genome shotgun (WGS) entry which is preliminary data.</text>
</comment>
<dbReference type="AlphaFoldDB" id="A0A3M7SLG4"/>
<dbReference type="EMBL" id="REGN01001165">
    <property type="protein sequence ID" value="RNA36562.1"/>
    <property type="molecule type" value="Genomic_DNA"/>
</dbReference>
<keyword evidence="2" id="KW-1185">Reference proteome</keyword>
<sequence length="255" mass="29720">MPKVSNHEITIGNEFHASPVTETNTNAEIENNNRIKIDKLVQTNCNTVSEFILVDLPKSYSSHKRCIVCFKSNSFKKLHLTFVLIDLFIFNTFNNIWKHVTFLKYNYAIISKNFKLILYHDMLKSQNEQENEKRRSYTMAFKRAAIRQSRVNKTIRDNNFEPKQIFNFDESSFYMCSPGNYTIDYRGSKKSYVKSCGKEKVRLSCLMTSSADGTKLPILCVVPRKKQIPNLELNNNMIIVYETKAIIRLLSKTKI</sequence>
<accession>A0A3M7SLG4</accession>
<organism evidence="1 2">
    <name type="scientific">Brachionus plicatilis</name>
    <name type="common">Marine rotifer</name>
    <name type="synonym">Brachionus muelleri</name>
    <dbReference type="NCBI Taxonomy" id="10195"/>
    <lineage>
        <taxon>Eukaryota</taxon>
        <taxon>Metazoa</taxon>
        <taxon>Spiralia</taxon>
        <taxon>Gnathifera</taxon>
        <taxon>Rotifera</taxon>
        <taxon>Eurotatoria</taxon>
        <taxon>Monogononta</taxon>
        <taxon>Pseudotrocha</taxon>
        <taxon>Ploima</taxon>
        <taxon>Brachionidae</taxon>
        <taxon>Brachionus</taxon>
    </lineage>
</organism>
<dbReference type="OrthoDB" id="10072016at2759"/>
<gene>
    <name evidence="1" type="ORF">BpHYR1_025821</name>
</gene>
<evidence type="ECO:0000313" key="2">
    <source>
        <dbReference type="Proteomes" id="UP000276133"/>
    </source>
</evidence>
<name>A0A3M7SLG4_BRAPC</name>